<accession>A0A917CZP8</accession>
<evidence type="ECO:0000256" key="1">
    <source>
        <dbReference type="ARBA" id="ARBA00004496"/>
    </source>
</evidence>
<evidence type="ECO:0000256" key="5">
    <source>
        <dbReference type="ARBA" id="ARBA00023015"/>
    </source>
</evidence>
<comment type="caution">
    <text evidence="12">The sequence shown here is derived from an EMBL/GenBank/DDBJ whole genome shotgun (WGS) entry which is preliminary data.</text>
</comment>
<dbReference type="InterPro" id="IPR000160">
    <property type="entry name" value="GGDEF_dom"/>
</dbReference>
<dbReference type="AlphaFoldDB" id="A0A917CZP8"/>
<dbReference type="InterPro" id="IPR009057">
    <property type="entry name" value="Homeodomain-like_sf"/>
</dbReference>
<keyword evidence="2" id="KW-0963">Cytoplasm</keyword>
<feature type="modified residue" description="4-aspartylphosphate" evidence="8">
    <location>
        <position position="55"/>
    </location>
</feature>
<keyword evidence="3 8" id="KW-0597">Phosphoprotein</keyword>
<keyword evidence="4" id="KW-0902">Two-component regulatory system</keyword>
<comment type="subcellular location">
    <subcellularLocation>
        <location evidence="1">Cytoplasm</location>
    </subcellularLocation>
</comment>
<dbReference type="Pfam" id="PF17853">
    <property type="entry name" value="GGDEF_2"/>
    <property type="match status" value="1"/>
</dbReference>
<dbReference type="PROSITE" id="PS50110">
    <property type="entry name" value="RESPONSE_REGULATORY"/>
    <property type="match status" value="1"/>
</dbReference>
<dbReference type="SUPFAM" id="SSF52172">
    <property type="entry name" value="CheY-like"/>
    <property type="match status" value="1"/>
</dbReference>
<dbReference type="InterPro" id="IPR051552">
    <property type="entry name" value="HptR"/>
</dbReference>
<keyword evidence="6" id="KW-0238">DNA-binding</keyword>
<dbReference type="InterPro" id="IPR001789">
    <property type="entry name" value="Sig_transdc_resp-reg_receiver"/>
</dbReference>
<evidence type="ECO:0000259" key="11">
    <source>
        <dbReference type="PROSITE" id="PS50887"/>
    </source>
</evidence>
<dbReference type="PANTHER" id="PTHR42713">
    <property type="entry name" value="HISTIDINE KINASE-RELATED"/>
    <property type="match status" value="1"/>
</dbReference>
<evidence type="ECO:0000256" key="8">
    <source>
        <dbReference type="PROSITE-ProRule" id="PRU00169"/>
    </source>
</evidence>
<dbReference type="InterPro" id="IPR041522">
    <property type="entry name" value="CdaR_GGDEF"/>
</dbReference>
<dbReference type="EMBL" id="BMGR01000007">
    <property type="protein sequence ID" value="GGG05898.1"/>
    <property type="molecule type" value="Genomic_DNA"/>
</dbReference>
<dbReference type="GO" id="GO:0043565">
    <property type="term" value="F:sequence-specific DNA binding"/>
    <property type="evidence" value="ECO:0007669"/>
    <property type="project" value="InterPro"/>
</dbReference>
<dbReference type="PANTHER" id="PTHR42713:SF3">
    <property type="entry name" value="TRANSCRIPTIONAL REGULATORY PROTEIN HPTR"/>
    <property type="match status" value="1"/>
</dbReference>
<dbReference type="SMART" id="SM00342">
    <property type="entry name" value="HTH_ARAC"/>
    <property type="match status" value="1"/>
</dbReference>
<dbReference type="RefSeq" id="WP_188531269.1">
    <property type="nucleotide sequence ID" value="NZ_BMGR01000007.1"/>
</dbReference>
<evidence type="ECO:0000256" key="4">
    <source>
        <dbReference type="ARBA" id="ARBA00023012"/>
    </source>
</evidence>
<dbReference type="InterPro" id="IPR018060">
    <property type="entry name" value="HTH_AraC"/>
</dbReference>
<name>A0A917CZP8_9BACL</name>
<dbReference type="Pfam" id="PF00072">
    <property type="entry name" value="Response_reg"/>
    <property type="match status" value="1"/>
</dbReference>
<proteinExistence type="predicted"/>
<evidence type="ECO:0000259" key="9">
    <source>
        <dbReference type="PROSITE" id="PS01124"/>
    </source>
</evidence>
<dbReference type="CDD" id="cd17536">
    <property type="entry name" value="REC_YesN-like"/>
    <property type="match status" value="1"/>
</dbReference>
<evidence type="ECO:0000256" key="7">
    <source>
        <dbReference type="ARBA" id="ARBA00023163"/>
    </source>
</evidence>
<dbReference type="Proteomes" id="UP000644756">
    <property type="component" value="Unassembled WGS sequence"/>
</dbReference>
<evidence type="ECO:0000313" key="12">
    <source>
        <dbReference type="EMBL" id="GGG05898.1"/>
    </source>
</evidence>
<dbReference type="PROSITE" id="PS50887">
    <property type="entry name" value="GGDEF"/>
    <property type="match status" value="1"/>
</dbReference>
<dbReference type="InterPro" id="IPR020449">
    <property type="entry name" value="Tscrpt_reg_AraC-type_HTH"/>
</dbReference>
<sequence length="537" mass="61696">MYKLLLVDDEALVREAIKENMRWEELGFECVADCEDGAKALESIEELRPDILLTDICMPFVDGLELTRQVTMKYPNIKVVILTGHDDFDYAQQAIKLRACDFILKPITAAELGNVLKKLKIEMDEEFKRKRDFDLLKQQLNESLPLLRERFLERLTASRLTQQEIDERLDYFNLSLRGPYFIIVAVDVDDFLIDGSQPSVKSRELMRFAVYNIVQEVADREMGATVFRNRDEKVLAILSGQSPEQLQELAFHASEEIRRSISSYLPLTVSIGIGHCCPSLSTLQQASETALSALDYRFLLGNNEVISLSDMERRHRSAALPATDWDKELVSRLKTGSEQETDDLIERIFASYRDYFLTVDTCYIHIQRLVLSLIHTITELGGEPAEVFGSKVNPLVEVQRYATLDDIERWMKEQCRAAVGAVMSIREDFSTHQVIKAQEHIKQSFADQQLTLKKVCHHVSMSTSYFSTLFKTHTGKTFIEFLTQLRIEKAKELLKLTALKSYEIADQVGFSDPHYFSVTFKKFTGCTPTEYRQQKLM</sequence>
<gene>
    <name evidence="12" type="ORF">GCM10010916_23640</name>
</gene>
<evidence type="ECO:0000259" key="10">
    <source>
        <dbReference type="PROSITE" id="PS50110"/>
    </source>
</evidence>
<keyword evidence="7" id="KW-0804">Transcription</keyword>
<evidence type="ECO:0000256" key="3">
    <source>
        <dbReference type="ARBA" id="ARBA00022553"/>
    </source>
</evidence>
<organism evidence="12 13">
    <name type="scientific">Paenibacillus abyssi</name>
    <dbReference type="NCBI Taxonomy" id="1340531"/>
    <lineage>
        <taxon>Bacteria</taxon>
        <taxon>Bacillati</taxon>
        <taxon>Bacillota</taxon>
        <taxon>Bacilli</taxon>
        <taxon>Bacillales</taxon>
        <taxon>Paenibacillaceae</taxon>
        <taxon>Paenibacillus</taxon>
    </lineage>
</organism>
<feature type="domain" description="Response regulatory" evidence="10">
    <location>
        <begin position="3"/>
        <end position="120"/>
    </location>
</feature>
<dbReference type="SMART" id="SM00448">
    <property type="entry name" value="REC"/>
    <property type="match status" value="1"/>
</dbReference>
<dbReference type="PRINTS" id="PR00032">
    <property type="entry name" value="HTHARAC"/>
</dbReference>
<dbReference type="Pfam" id="PF12833">
    <property type="entry name" value="HTH_18"/>
    <property type="match status" value="1"/>
</dbReference>
<dbReference type="PROSITE" id="PS01124">
    <property type="entry name" value="HTH_ARAC_FAMILY_2"/>
    <property type="match status" value="1"/>
</dbReference>
<reference evidence="12" key="2">
    <citation type="submission" date="2020-09" db="EMBL/GenBank/DDBJ databases">
        <authorList>
            <person name="Sun Q."/>
            <person name="Zhou Y."/>
        </authorList>
    </citation>
    <scope>NUCLEOTIDE SEQUENCE</scope>
    <source>
        <strain evidence="12">CGMCC 1.12987</strain>
    </source>
</reference>
<dbReference type="GO" id="GO:0000160">
    <property type="term" value="P:phosphorelay signal transduction system"/>
    <property type="evidence" value="ECO:0007669"/>
    <property type="project" value="UniProtKB-KW"/>
</dbReference>
<keyword evidence="13" id="KW-1185">Reference proteome</keyword>
<reference evidence="12" key="1">
    <citation type="journal article" date="2014" name="Int. J. Syst. Evol. Microbiol.">
        <title>Complete genome sequence of Corynebacterium casei LMG S-19264T (=DSM 44701T), isolated from a smear-ripened cheese.</title>
        <authorList>
            <consortium name="US DOE Joint Genome Institute (JGI-PGF)"/>
            <person name="Walter F."/>
            <person name="Albersmeier A."/>
            <person name="Kalinowski J."/>
            <person name="Ruckert C."/>
        </authorList>
    </citation>
    <scope>NUCLEOTIDE SEQUENCE</scope>
    <source>
        <strain evidence="12">CGMCC 1.12987</strain>
    </source>
</reference>
<evidence type="ECO:0000256" key="6">
    <source>
        <dbReference type="ARBA" id="ARBA00023125"/>
    </source>
</evidence>
<dbReference type="Gene3D" id="1.10.10.60">
    <property type="entry name" value="Homeodomain-like"/>
    <property type="match status" value="2"/>
</dbReference>
<protein>
    <submittedName>
        <fullName evidence="12">AraC family transcriptional regulator</fullName>
    </submittedName>
</protein>
<feature type="domain" description="HTH araC/xylS-type" evidence="9">
    <location>
        <begin position="435"/>
        <end position="534"/>
    </location>
</feature>
<evidence type="ECO:0000256" key="2">
    <source>
        <dbReference type="ARBA" id="ARBA00022490"/>
    </source>
</evidence>
<dbReference type="Gene3D" id="3.40.50.2300">
    <property type="match status" value="1"/>
</dbReference>
<dbReference type="GO" id="GO:0003700">
    <property type="term" value="F:DNA-binding transcription factor activity"/>
    <property type="evidence" value="ECO:0007669"/>
    <property type="project" value="InterPro"/>
</dbReference>
<keyword evidence="5" id="KW-0805">Transcription regulation</keyword>
<dbReference type="GO" id="GO:0005737">
    <property type="term" value="C:cytoplasm"/>
    <property type="evidence" value="ECO:0007669"/>
    <property type="project" value="UniProtKB-SubCell"/>
</dbReference>
<dbReference type="SUPFAM" id="SSF46689">
    <property type="entry name" value="Homeodomain-like"/>
    <property type="match status" value="2"/>
</dbReference>
<evidence type="ECO:0000313" key="13">
    <source>
        <dbReference type="Proteomes" id="UP000644756"/>
    </source>
</evidence>
<feature type="domain" description="GGDEF" evidence="11">
    <location>
        <begin position="179"/>
        <end position="310"/>
    </location>
</feature>
<dbReference type="InterPro" id="IPR011006">
    <property type="entry name" value="CheY-like_superfamily"/>
</dbReference>